<gene>
    <name evidence="1" type="ORF">R1flu_017426</name>
</gene>
<dbReference type="EMBL" id="JBHFFA010000001">
    <property type="protein sequence ID" value="KAL2649298.1"/>
    <property type="molecule type" value="Genomic_DNA"/>
</dbReference>
<dbReference type="Proteomes" id="UP001605036">
    <property type="component" value="Unassembled WGS sequence"/>
</dbReference>
<protein>
    <recommendedName>
        <fullName evidence="3">Secreted protein</fullName>
    </recommendedName>
</protein>
<accession>A0ABD1ZCY1</accession>
<sequence>MHLSRETLAETAVSSGAIPVVGCLLLLRQQQPAAGGTMTMAGRATVMLHHRPRIGVRIWAARNYSPVSKYGNTVCPSLDDVPPA</sequence>
<name>A0ABD1ZCY1_9MARC</name>
<organism evidence="1 2">
    <name type="scientific">Riccia fluitans</name>
    <dbReference type="NCBI Taxonomy" id="41844"/>
    <lineage>
        <taxon>Eukaryota</taxon>
        <taxon>Viridiplantae</taxon>
        <taxon>Streptophyta</taxon>
        <taxon>Embryophyta</taxon>
        <taxon>Marchantiophyta</taxon>
        <taxon>Marchantiopsida</taxon>
        <taxon>Marchantiidae</taxon>
        <taxon>Marchantiales</taxon>
        <taxon>Ricciaceae</taxon>
        <taxon>Riccia</taxon>
    </lineage>
</organism>
<keyword evidence="2" id="KW-1185">Reference proteome</keyword>
<reference evidence="1 2" key="1">
    <citation type="submission" date="2024-09" db="EMBL/GenBank/DDBJ databases">
        <title>Chromosome-scale assembly of Riccia fluitans.</title>
        <authorList>
            <person name="Paukszto L."/>
            <person name="Sawicki J."/>
            <person name="Karawczyk K."/>
            <person name="Piernik-Szablinska J."/>
            <person name="Szczecinska M."/>
            <person name="Mazdziarz M."/>
        </authorList>
    </citation>
    <scope>NUCLEOTIDE SEQUENCE [LARGE SCALE GENOMIC DNA]</scope>
    <source>
        <strain evidence="1">Rf_01</strain>
        <tissue evidence="1">Aerial parts of the thallus</tissue>
    </source>
</reference>
<evidence type="ECO:0008006" key="3">
    <source>
        <dbReference type="Google" id="ProtNLM"/>
    </source>
</evidence>
<proteinExistence type="predicted"/>
<comment type="caution">
    <text evidence="1">The sequence shown here is derived from an EMBL/GenBank/DDBJ whole genome shotgun (WGS) entry which is preliminary data.</text>
</comment>
<dbReference type="AlphaFoldDB" id="A0ABD1ZCY1"/>
<evidence type="ECO:0000313" key="1">
    <source>
        <dbReference type="EMBL" id="KAL2649298.1"/>
    </source>
</evidence>
<evidence type="ECO:0000313" key="2">
    <source>
        <dbReference type="Proteomes" id="UP001605036"/>
    </source>
</evidence>